<evidence type="ECO:0000256" key="1">
    <source>
        <dbReference type="SAM" id="MobiDB-lite"/>
    </source>
</evidence>
<dbReference type="Proteomes" id="UP000314294">
    <property type="component" value="Unassembled WGS sequence"/>
</dbReference>
<keyword evidence="3" id="KW-1185">Reference proteome</keyword>
<gene>
    <name evidence="2" type="ORF">EYF80_057788</name>
</gene>
<dbReference type="AlphaFoldDB" id="A0A4Z2ET30"/>
<organism evidence="2 3">
    <name type="scientific">Liparis tanakae</name>
    <name type="common">Tanaka's snailfish</name>
    <dbReference type="NCBI Taxonomy" id="230148"/>
    <lineage>
        <taxon>Eukaryota</taxon>
        <taxon>Metazoa</taxon>
        <taxon>Chordata</taxon>
        <taxon>Craniata</taxon>
        <taxon>Vertebrata</taxon>
        <taxon>Euteleostomi</taxon>
        <taxon>Actinopterygii</taxon>
        <taxon>Neopterygii</taxon>
        <taxon>Teleostei</taxon>
        <taxon>Neoteleostei</taxon>
        <taxon>Acanthomorphata</taxon>
        <taxon>Eupercaria</taxon>
        <taxon>Perciformes</taxon>
        <taxon>Cottioidei</taxon>
        <taxon>Cottales</taxon>
        <taxon>Liparidae</taxon>
        <taxon>Liparis</taxon>
    </lineage>
</organism>
<evidence type="ECO:0000313" key="2">
    <source>
        <dbReference type="EMBL" id="TNN32056.1"/>
    </source>
</evidence>
<feature type="region of interest" description="Disordered" evidence="1">
    <location>
        <begin position="1"/>
        <end position="22"/>
    </location>
</feature>
<proteinExistence type="predicted"/>
<dbReference type="EMBL" id="SRLO01002959">
    <property type="protein sequence ID" value="TNN32056.1"/>
    <property type="molecule type" value="Genomic_DNA"/>
</dbReference>
<accession>A0A4Z2ET30</accession>
<protein>
    <submittedName>
        <fullName evidence="2">Uncharacterized protein</fullName>
    </submittedName>
</protein>
<name>A0A4Z2ET30_9TELE</name>
<evidence type="ECO:0000313" key="3">
    <source>
        <dbReference type="Proteomes" id="UP000314294"/>
    </source>
</evidence>
<reference evidence="2 3" key="1">
    <citation type="submission" date="2019-03" db="EMBL/GenBank/DDBJ databases">
        <title>First draft genome of Liparis tanakae, snailfish: a comprehensive survey of snailfish specific genes.</title>
        <authorList>
            <person name="Kim W."/>
            <person name="Song I."/>
            <person name="Jeong J.-H."/>
            <person name="Kim D."/>
            <person name="Kim S."/>
            <person name="Ryu S."/>
            <person name="Song J.Y."/>
            <person name="Lee S.K."/>
        </authorList>
    </citation>
    <scope>NUCLEOTIDE SEQUENCE [LARGE SCALE GENOMIC DNA]</scope>
    <source>
        <tissue evidence="2">Muscle</tissue>
    </source>
</reference>
<sequence length="90" mass="9975">MSSDSAGESVPSWLRRRKKATDPGARVRLQLEVPLGGGTRETQSVRELWGGLDGMRNIRENTFKNNNARVCTDSTIQLSGVLRFRVKSGD</sequence>
<comment type="caution">
    <text evidence="2">The sequence shown here is derived from an EMBL/GenBank/DDBJ whole genome shotgun (WGS) entry which is preliminary data.</text>
</comment>